<dbReference type="PROSITE" id="PS00893">
    <property type="entry name" value="NUDIX_BOX"/>
    <property type="match status" value="1"/>
</dbReference>
<organism evidence="3 4">
    <name type="scientific">Paenibacillus oceani</name>
    <dbReference type="NCBI Taxonomy" id="2772510"/>
    <lineage>
        <taxon>Bacteria</taxon>
        <taxon>Bacillati</taxon>
        <taxon>Bacillota</taxon>
        <taxon>Bacilli</taxon>
        <taxon>Bacillales</taxon>
        <taxon>Paenibacillaceae</taxon>
        <taxon>Paenibacillus</taxon>
    </lineage>
</organism>
<evidence type="ECO:0000256" key="1">
    <source>
        <dbReference type="ARBA" id="ARBA00022801"/>
    </source>
</evidence>
<evidence type="ECO:0000313" key="3">
    <source>
        <dbReference type="EMBL" id="MBD2861873.1"/>
    </source>
</evidence>
<dbReference type="SUPFAM" id="SSF55811">
    <property type="entry name" value="Nudix"/>
    <property type="match status" value="1"/>
</dbReference>
<dbReference type="Proteomes" id="UP000639396">
    <property type="component" value="Unassembled WGS sequence"/>
</dbReference>
<protein>
    <submittedName>
        <fullName evidence="3">8-oxo-dGTP diphosphatase</fullName>
    </submittedName>
</protein>
<feature type="domain" description="Nudix hydrolase" evidence="2">
    <location>
        <begin position="1"/>
        <end position="133"/>
    </location>
</feature>
<dbReference type="InterPro" id="IPR020084">
    <property type="entry name" value="NUDIX_hydrolase_CS"/>
</dbReference>
<evidence type="ECO:0000259" key="2">
    <source>
        <dbReference type="PROSITE" id="PS51462"/>
    </source>
</evidence>
<name>A0A927GZ48_9BACL</name>
<proteinExistence type="predicted"/>
<dbReference type="InterPro" id="IPR000086">
    <property type="entry name" value="NUDIX_hydrolase_dom"/>
</dbReference>
<dbReference type="GO" id="GO:0016787">
    <property type="term" value="F:hydrolase activity"/>
    <property type="evidence" value="ECO:0007669"/>
    <property type="project" value="UniProtKB-KW"/>
</dbReference>
<dbReference type="InterPro" id="IPR015797">
    <property type="entry name" value="NUDIX_hydrolase-like_dom_sf"/>
</dbReference>
<reference evidence="3" key="1">
    <citation type="submission" date="2020-09" db="EMBL/GenBank/DDBJ databases">
        <title>A novel bacterium of genus Paenibacillus, isolated from South China Sea.</title>
        <authorList>
            <person name="Huang H."/>
            <person name="Mo K."/>
            <person name="Hu Y."/>
        </authorList>
    </citation>
    <scope>NUCLEOTIDE SEQUENCE</scope>
    <source>
        <strain evidence="3">IB182363</strain>
    </source>
</reference>
<dbReference type="EMBL" id="JACXJA010000007">
    <property type="protein sequence ID" value="MBD2861873.1"/>
    <property type="molecule type" value="Genomic_DNA"/>
</dbReference>
<keyword evidence="4" id="KW-1185">Reference proteome</keyword>
<sequence length="168" mass="19141">MYKYTLCFIQRCDEILMLNRRSKPEMGVWNGVGGKLEKDERPELGIIREIAEETGIRLEREQVVLAGRITWVTPTMKSGMYVFLARVGDDLDYPTPRVTEEGILDWKPVAWILEPLNKGISHKIQHFLPPMLEGAVYDHIYDYDSGDNDIGYTRLPLGESAGGPVRAM</sequence>
<dbReference type="Pfam" id="PF00293">
    <property type="entry name" value="NUDIX"/>
    <property type="match status" value="1"/>
</dbReference>
<dbReference type="PANTHER" id="PTHR43222:SF2">
    <property type="entry name" value="NUDIX HYDROLASE 23, CHLOROPLASTIC"/>
    <property type="match status" value="1"/>
</dbReference>
<dbReference type="Gene3D" id="3.90.79.10">
    <property type="entry name" value="Nucleoside Triphosphate Pyrophosphohydrolase"/>
    <property type="match status" value="1"/>
</dbReference>
<accession>A0A927GZ48</accession>
<dbReference type="PANTHER" id="PTHR43222">
    <property type="entry name" value="NUDIX HYDROLASE 23"/>
    <property type="match status" value="1"/>
</dbReference>
<gene>
    <name evidence="3" type="ORF">IDH45_07745</name>
</gene>
<keyword evidence="1" id="KW-0378">Hydrolase</keyword>
<comment type="caution">
    <text evidence="3">The sequence shown here is derived from an EMBL/GenBank/DDBJ whole genome shotgun (WGS) entry which is preliminary data.</text>
</comment>
<evidence type="ECO:0000313" key="4">
    <source>
        <dbReference type="Proteomes" id="UP000639396"/>
    </source>
</evidence>
<dbReference type="AlphaFoldDB" id="A0A927GZ48"/>
<dbReference type="PROSITE" id="PS51462">
    <property type="entry name" value="NUDIX"/>
    <property type="match status" value="1"/>
</dbReference>
<dbReference type="CDD" id="cd18886">
    <property type="entry name" value="NUDIX_MutT_Nudt1"/>
    <property type="match status" value="1"/>
</dbReference>